<gene>
    <name evidence="1" type="ORF">SDC9_188778</name>
</gene>
<proteinExistence type="predicted"/>
<comment type="caution">
    <text evidence="1">The sequence shown here is derived from an EMBL/GenBank/DDBJ whole genome shotgun (WGS) entry which is preliminary data.</text>
</comment>
<reference evidence="1" key="1">
    <citation type="submission" date="2019-08" db="EMBL/GenBank/DDBJ databases">
        <authorList>
            <person name="Kucharzyk K."/>
            <person name="Murdoch R.W."/>
            <person name="Higgins S."/>
            <person name="Loffler F."/>
        </authorList>
    </citation>
    <scope>NUCLEOTIDE SEQUENCE</scope>
</reference>
<accession>A0A645HRL5</accession>
<evidence type="ECO:0000313" key="1">
    <source>
        <dbReference type="EMBL" id="MPN41236.1"/>
    </source>
</evidence>
<organism evidence="1">
    <name type="scientific">bioreactor metagenome</name>
    <dbReference type="NCBI Taxonomy" id="1076179"/>
    <lineage>
        <taxon>unclassified sequences</taxon>
        <taxon>metagenomes</taxon>
        <taxon>ecological metagenomes</taxon>
    </lineage>
</organism>
<name>A0A645HRL5_9ZZZZ</name>
<protein>
    <submittedName>
        <fullName evidence="1">Uncharacterized protein</fullName>
    </submittedName>
</protein>
<dbReference type="EMBL" id="VSSQ01098146">
    <property type="protein sequence ID" value="MPN41236.1"/>
    <property type="molecule type" value="Genomic_DNA"/>
</dbReference>
<sequence length="61" mass="6591">MCPGFLQGHFLHHNGQALADGTVHISLHLIQFLPLNLAAKVEVHPQPVGRDVGTLLVDVFA</sequence>
<dbReference type="AlphaFoldDB" id="A0A645HRL5"/>